<dbReference type="Proteomes" id="UP000821865">
    <property type="component" value="Chromosome 7"/>
</dbReference>
<evidence type="ECO:0000313" key="1">
    <source>
        <dbReference type="EMBL" id="KAH7942074.1"/>
    </source>
</evidence>
<keyword evidence="2" id="KW-1185">Reference proteome</keyword>
<evidence type="ECO:0000313" key="2">
    <source>
        <dbReference type="Proteomes" id="UP000821865"/>
    </source>
</evidence>
<dbReference type="EMBL" id="CM023476">
    <property type="protein sequence ID" value="KAH7942074.1"/>
    <property type="molecule type" value="Genomic_DNA"/>
</dbReference>
<protein>
    <submittedName>
        <fullName evidence="1">Uncharacterized protein</fullName>
    </submittedName>
</protein>
<gene>
    <name evidence="1" type="ORF">HPB49_020233</name>
</gene>
<name>A0ACB8CH84_DERSI</name>
<organism evidence="1 2">
    <name type="scientific">Dermacentor silvarum</name>
    <name type="common">Tick</name>
    <dbReference type="NCBI Taxonomy" id="543639"/>
    <lineage>
        <taxon>Eukaryota</taxon>
        <taxon>Metazoa</taxon>
        <taxon>Ecdysozoa</taxon>
        <taxon>Arthropoda</taxon>
        <taxon>Chelicerata</taxon>
        <taxon>Arachnida</taxon>
        <taxon>Acari</taxon>
        <taxon>Parasitiformes</taxon>
        <taxon>Ixodida</taxon>
        <taxon>Ixodoidea</taxon>
        <taxon>Ixodidae</taxon>
        <taxon>Rhipicephalinae</taxon>
        <taxon>Dermacentor</taxon>
    </lineage>
</organism>
<reference evidence="1" key="1">
    <citation type="submission" date="2020-05" db="EMBL/GenBank/DDBJ databases">
        <title>Large-scale comparative analyses of tick genomes elucidate their genetic diversity and vector capacities.</title>
        <authorList>
            <person name="Jia N."/>
            <person name="Wang J."/>
            <person name="Shi W."/>
            <person name="Du L."/>
            <person name="Sun Y."/>
            <person name="Zhan W."/>
            <person name="Jiang J."/>
            <person name="Wang Q."/>
            <person name="Zhang B."/>
            <person name="Ji P."/>
            <person name="Sakyi L.B."/>
            <person name="Cui X."/>
            <person name="Yuan T."/>
            <person name="Jiang B."/>
            <person name="Yang W."/>
            <person name="Lam T.T.-Y."/>
            <person name="Chang Q."/>
            <person name="Ding S."/>
            <person name="Wang X."/>
            <person name="Zhu J."/>
            <person name="Ruan X."/>
            <person name="Zhao L."/>
            <person name="Wei J."/>
            <person name="Que T."/>
            <person name="Du C."/>
            <person name="Cheng J."/>
            <person name="Dai P."/>
            <person name="Han X."/>
            <person name="Huang E."/>
            <person name="Gao Y."/>
            <person name="Liu J."/>
            <person name="Shao H."/>
            <person name="Ye R."/>
            <person name="Li L."/>
            <person name="Wei W."/>
            <person name="Wang X."/>
            <person name="Wang C."/>
            <person name="Yang T."/>
            <person name="Huo Q."/>
            <person name="Li W."/>
            <person name="Guo W."/>
            <person name="Chen H."/>
            <person name="Zhou L."/>
            <person name="Ni X."/>
            <person name="Tian J."/>
            <person name="Zhou Y."/>
            <person name="Sheng Y."/>
            <person name="Liu T."/>
            <person name="Pan Y."/>
            <person name="Xia L."/>
            <person name="Li J."/>
            <person name="Zhao F."/>
            <person name="Cao W."/>
        </authorList>
    </citation>
    <scope>NUCLEOTIDE SEQUENCE</scope>
    <source>
        <strain evidence="1">Dsil-2018</strain>
    </source>
</reference>
<sequence>MRDSPPVDNAKYIYVARNTYDCAVSYYHFPKGLTPKTVTDVSFESYLPFFLSAKHRAALSEAEVILQKVLNARSLGNMKVFFSDKPVNRVTKLVETASKKPASFEMLKNLLTEAVETHKAAGFVRKENMGD</sequence>
<comment type="caution">
    <text evidence="1">The sequence shown here is derived from an EMBL/GenBank/DDBJ whole genome shotgun (WGS) entry which is preliminary data.</text>
</comment>
<accession>A0ACB8CH84</accession>
<proteinExistence type="predicted"/>